<dbReference type="RefSeq" id="WP_379879946.1">
    <property type="nucleotide sequence ID" value="NZ_JBHPON010000001.1"/>
</dbReference>
<sequence>MKKIILSLASGLVLCVSACTGNTPKAAQTDCAIHAEAADPALSAAIDTLVDSAVARGFAGGVAVMRDGVLVYSRTAGSASLSEDIPVTEETLFEVASVTKYFTAVLVMKAAEEGKFSLNDSIAVLAPDTRLAARGVTYFDLLSHQSGLGSTYVAEETTDGDAALAAIDKTEIDEEKVGGFRYSNDGYDLLGVLLERVYGQTYETLLQEKIFAKACLTHASHWSLVDLTNPHIVAQPLTPFPETLRPRNYGMLASAGLLISVADLARFEKALSNGSIINADSRQEMLAPRGDTRIGPATFGAFLTDAGLAGRRLRALGSEDWGDNAAMHHYLDKNVIVAVVTSRGPAEETGEPMFRNELTEAIEAVLFAAD</sequence>
<dbReference type="Proteomes" id="UP001596116">
    <property type="component" value="Unassembled WGS sequence"/>
</dbReference>
<feature type="signal peptide" evidence="1">
    <location>
        <begin position="1"/>
        <end position="18"/>
    </location>
</feature>
<evidence type="ECO:0000313" key="3">
    <source>
        <dbReference type="EMBL" id="MFC6034713.1"/>
    </source>
</evidence>
<keyword evidence="4" id="KW-1185">Reference proteome</keyword>
<dbReference type="GO" id="GO:0016787">
    <property type="term" value="F:hydrolase activity"/>
    <property type="evidence" value="ECO:0007669"/>
    <property type="project" value="UniProtKB-KW"/>
</dbReference>
<dbReference type="Pfam" id="PF00144">
    <property type="entry name" value="Beta-lactamase"/>
    <property type="match status" value="1"/>
</dbReference>
<feature type="chain" id="PRO_5046950582" evidence="1">
    <location>
        <begin position="19"/>
        <end position="370"/>
    </location>
</feature>
<comment type="caution">
    <text evidence="3">The sequence shown here is derived from an EMBL/GenBank/DDBJ whole genome shotgun (WGS) entry which is preliminary data.</text>
</comment>
<accession>A0ABW1KW80</accession>
<dbReference type="PANTHER" id="PTHR43283">
    <property type="entry name" value="BETA-LACTAMASE-RELATED"/>
    <property type="match status" value="1"/>
</dbReference>
<keyword evidence="3" id="KW-0378">Hydrolase</keyword>
<evidence type="ECO:0000259" key="2">
    <source>
        <dbReference type="Pfam" id="PF00144"/>
    </source>
</evidence>
<dbReference type="InterPro" id="IPR012338">
    <property type="entry name" value="Beta-lactam/transpept-like"/>
</dbReference>
<reference evidence="3 4" key="1">
    <citation type="submission" date="2024-09" db="EMBL/GenBank/DDBJ databases">
        <authorList>
            <person name="Zhang Z.-H."/>
        </authorList>
    </citation>
    <scope>NUCLEOTIDE SEQUENCE [LARGE SCALE GENOMIC DNA]</scope>
    <source>
        <strain evidence="3 4">HHTR114</strain>
    </source>
</reference>
<dbReference type="EMBL" id="JBHPON010000001">
    <property type="protein sequence ID" value="MFC6034713.1"/>
    <property type="molecule type" value="Genomic_DNA"/>
</dbReference>
<proteinExistence type="predicted"/>
<organism evidence="3 4">
    <name type="scientific">Hyphococcus aureus</name>
    <dbReference type="NCBI Taxonomy" id="2666033"/>
    <lineage>
        <taxon>Bacteria</taxon>
        <taxon>Pseudomonadati</taxon>
        <taxon>Pseudomonadota</taxon>
        <taxon>Alphaproteobacteria</taxon>
        <taxon>Parvularculales</taxon>
        <taxon>Parvularculaceae</taxon>
        <taxon>Hyphococcus</taxon>
    </lineage>
</organism>
<evidence type="ECO:0000256" key="1">
    <source>
        <dbReference type="SAM" id="SignalP"/>
    </source>
</evidence>
<dbReference type="Gene3D" id="3.40.710.10">
    <property type="entry name" value="DD-peptidase/beta-lactamase superfamily"/>
    <property type="match status" value="1"/>
</dbReference>
<feature type="domain" description="Beta-lactamase-related" evidence="2">
    <location>
        <begin position="47"/>
        <end position="353"/>
    </location>
</feature>
<gene>
    <name evidence="3" type="ORF">ACFMB1_04110</name>
</gene>
<name>A0ABW1KW80_9PROT</name>
<keyword evidence="1" id="KW-0732">Signal</keyword>
<dbReference type="SUPFAM" id="SSF56601">
    <property type="entry name" value="beta-lactamase/transpeptidase-like"/>
    <property type="match status" value="1"/>
</dbReference>
<protein>
    <submittedName>
        <fullName evidence="3">Serine hydrolase domain-containing protein</fullName>
        <ecNumber evidence="3">3.-.-.-</ecNumber>
    </submittedName>
</protein>
<evidence type="ECO:0000313" key="4">
    <source>
        <dbReference type="Proteomes" id="UP001596116"/>
    </source>
</evidence>
<dbReference type="InterPro" id="IPR001466">
    <property type="entry name" value="Beta-lactam-related"/>
</dbReference>
<dbReference type="EC" id="3.-.-.-" evidence="3"/>
<dbReference type="InterPro" id="IPR050789">
    <property type="entry name" value="Diverse_Enzym_Activities"/>
</dbReference>